<evidence type="ECO:0000259" key="4">
    <source>
        <dbReference type="Pfam" id="PF00931"/>
    </source>
</evidence>
<dbReference type="Gene3D" id="1.10.8.430">
    <property type="entry name" value="Helical domain of apoptotic protease-activating factors"/>
    <property type="match status" value="1"/>
</dbReference>
<dbReference type="InterPro" id="IPR036388">
    <property type="entry name" value="WH-like_DNA-bd_sf"/>
</dbReference>
<dbReference type="InterPro" id="IPR002182">
    <property type="entry name" value="NB-ARC"/>
</dbReference>
<dbReference type="Gene3D" id="3.80.10.10">
    <property type="entry name" value="Ribonuclease Inhibitor"/>
    <property type="match status" value="1"/>
</dbReference>
<evidence type="ECO:0000256" key="1">
    <source>
        <dbReference type="ARBA" id="ARBA00022737"/>
    </source>
</evidence>
<dbReference type="GO" id="GO:0043531">
    <property type="term" value="F:ADP binding"/>
    <property type="evidence" value="ECO:0007669"/>
    <property type="project" value="InterPro"/>
</dbReference>
<keyword evidence="3" id="KW-0611">Plant defense</keyword>
<dbReference type="Gene3D" id="1.10.10.10">
    <property type="entry name" value="Winged helix-like DNA-binding domain superfamily/Winged helix DNA-binding domain"/>
    <property type="match status" value="1"/>
</dbReference>
<dbReference type="PANTHER" id="PTHR23155:SF1205">
    <property type="entry name" value="DISEASE RESISTANCE PROTEIN RPM1"/>
    <property type="match status" value="1"/>
</dbReference>
<keyword evidence="1" id="KW-0677">Repeat</keyword>
<evidence type="ECO:0000256" key="2">
    <source>
        <dbReference type="ARBA" id="ARBA00022741"/>
    </source>
</evidence>
<feature type="domain" description="NB-ARC" evidence="4">
    <location>
        <begin position="178"/>
        <end position="354"/>
    </location>
</feature>
<evidence type="ECO:0000259" key="7">
    <source>
        <dbReference type="Pfam" id="PF23598"/>
    </source>
</evidence>
<keyword evidence="9" id="KW-1185">Reference proteome</keyword>
<name>A0A2P5F639_TREOI</name>
<protein>
    <submittedName>
        <fullName evidence="8">NB-ARC domain, LRR domain containing protein</fullName>
    </submittedName>
</protein>
<dbReference type="PANTHER" id="PTHR23155">
    <property type="entry name" value="DISEASE RESISTANCE PROTEIN RP"/>
    <property type="match status" value="1"/>
</dbReference>
<dbReference type="InterPro" id="IPR044974">
    <property type="entry name" value="Disease_R_plants"/>
</dbReference>
<dbReference type="InterPro" id="IPR032675">
    <property type="entry name" value="LRR_dom_sf"/>
</dbReference>
<dbReference type="FunFam" id="1.10.10.10:FF:000322">
    <property type="entry name" value="Probable disease resistance protein At1g63360"/>
    <property type="match status" value="1"/>
</dbReference>
<dbReference type="InterPro" id="IPR027417">
    <property type="entry name" value="P-loop_NTPase"/>
</dbReference>
<dbReference type="InterPro" id="IPR055414">
    <property type="entry name" value="LRR_R13L4/SHOC2-like"/>
</dbReference>
<dbReference type="Pfam" id="PF23598">
    <property type="entry name" value="LRR_14"/>
    <property type="match status" value="1"/>
</dbReference>
<dbReference type="Gene3D" id="3.40.50.300">
    <property type="entry name" value="P-loop containing nucleotide triphosphate hydrolases"/>
    <property type="match status" value="1"/>
</dbReference>
<evidence type="ECO:0000313" key="9">
    <source>
        <dbReference type="Proteomes" id="UP000237000"/>
    </source>
</evidence>
<keyword evidence="2" id="KW-0547">Nucleotide-binding</keyword>
<dbReference type="SUPFAM" id="SSF52058">
    <property type="entry name" value="L domain-like"/>
    <property type="match status" value="1"/>
</dbReference>
<dbReference type="Gene3D" id="1.20.5.4130">
    <property type="match status" value="1"/>
</dbReference>
<evidence type="ECO:0000259" key="6">
    <source>
        <dbReference type="Pfam" id="PF23559"/>
    </source>
</evidence>
<dbReference type="Proteomes" id="UP000237000">
    <property type="component" value="Unassembled WGS sequence"/>
</dbReference>
<gene>
    <name evidence="8" type="ORF">TorRG33x02_111510</name>
</gene>
<dbReference type="InterPro" id="IPR041118">
    <property type="entry name" value="Rx_N"/>
</dbReference>
<dbReference type="InParanoid" id="A0A2P5F639"/>
<feature type="domain" description="Disease resistance N-terminal" evidence="5">
    <location>
        <begin position="5"/>
        <end position="90"/>
    </location>
</feature>
<feature type="domain" description="Disease resistance R13L4/SHOC-2-like LRR" evidence="7">
    <location>
        <begin position="558"/>
        <end position="888"/>
    </location>
</feature>
<accession>A0A2P5F639</accession>
<dbReference type="GO" id="GO:0098542">
    <property type="term" value="P:defense response to other organism"/>
    <property type="evidence" value="ECO:0007669"/>
    <property type="project" value="TreeGrafter"/>
</dbReference>
<dbReference type="Pfam" id="PF23559">
    <property type="entry name" value="WHD_DRP"/>
    <property type="match status" value="1"/>
</dbReference>
<evidence type="ECO:0000259" key="5">
    <source>
        <dbReference type="Pfam" id="PF18052"/>
    </source>
</evidence>
<dbReference type="AlphaFoldDB" id="A0A2P5F639"/>
<organism evidence="8 9">
    <name type="scientific">Trema orientale</name>
    <name type="common">Charcoal tree</name>
    <name type="synonym">Celtis orientalis</name>
    <dbReference type="NCBI Taxonomy" id="63057"/>
    <lineage>
        <taxon>Eukaryota</taxon>
        <taxon>Viridiplantae</taxon>
        <taxon>Streptophyta</taxon>
        <taxon>Embryophyta</taxon>
        <taxon>Tracheophyta</taxon>
        <taxon>Spermatophyta</taxon>
        <taxon>Magnoliopsida</taxon>
        <taxon>eudicotyledons</taxon>
        <taxon>Gunneridae</taxon>
        <taxon>Pentapetalae</taxon>
        <taxon>rosids</taxon>
        <taxon>fabids</taxon>
        <taxon>Rosales</taxon>
        <taxon>Cannabaceae</taxon>
        <taxon>Trema</taxon>
    </lineage>
</organism>
<evidence type="ECO:0000256" key="3">
    <source>
        <dbReference type="ARBA" id="ARBA00022821"/>
    </source>
</evidence>
<dbReference type="InterPro" id="IPR058922">
    <property type="entry name" value="WHD_DRP"/>
</dbReference>
<dbReference type="STRING" id="63057.A0A2P5F639"/>
<sequence>MAESVVSFLLEKLSYLLAEEVNLLSGFRTEVVYVRDELDRMRAFLRAADAVEDEDEEIKVWVKQVREVAYDTEDILDDFLFRFEHRHRRDGFYGYVCKMVRAVKNLKARHRIASELQSIKTRVTAIAEGHQRYHSKLNNTMEVGTKSGNTAGKDKTSLYELRSDARLLEEAQLVGIDKPKQELICWLVEEVSEIQVVAVVGMGGLGKTTLVSKVYDDLQVKKHFQHHVWVTVSQSFKLDEILRQIVQQLFNEIKQPLPQGADSTDNHILKTIIIDFLRGKRYLLVLDDVWGVEAWDAMKIAFPNHHNGSRLLISTRIAEVASISTKDLGGKIYRLKSLSLEESWTLFCAKTFQGHPCPSHLEIICQNILKRCEGLPLAIVAIGGMLATKDINRIDEWELVDRSLHVELVGNNKLRVMQEILSLSFNDLSFDLKYCFMYLSIFPEDYSITRNILIRLWVGERFVQEMEGRTSEEVGECYFNELLNRSLIQVDERYRDGRIKSCRVHDILREIILLKSKDQKFAAMTSEENRRSPDGVRRLSMHRGTKIDSYKDNDVARLRSLLFFGEEDSVSGSFLYSFFNHGLRLLRVMDCSGACLSKFPEEITRLYHLRYLSLRNTSVTSVPRSIGKLRNLDTLDLKNTLVQELPTEILQLQCLRHLIVYRYDSGSGSSAGRGRGFKALEGIENLSSLTQLCSVEANRGGHDFLARIGRLTQLTRLGVLQLEAEHGQALCSSIEKLRNLRSLSLNSRTEDDILDLQSISSSPPQLLQRLYLRGRLEKLPHWLPRLTSLATLTFEFSMLQVDPLDSLQALPNLVSLRFHERAYGGETLSFKAGTFPMLREFHVVKAENLRMVRVEDGATPPLEHLMLKDCKLLKEMPPGIEGLRNLKNLGLFNMAEELIATIYRGSEDENYLRVMHIPSVYIGQLTDEGEFRGHVL</sequence>
<proteinExistence type="predicted"/>
<dbReference type="FunFam" id="3.40.50.300:FF:001091">
    <property type="entry name" value="Probable disease resistance protein At1g61300"/>
    <property type="match status" value="1"/>
</dbReference>
<dbReference type="Pfam" id="PF18052">
    <property type="entry name" value="Rx_N"/>
    <property type="match status" value="1"/>
</dbReference>
<dbReference type="InterPro" id="IPR042197">
    <property type="entry name" value="Apaf_helical"/>
</dbReference>
<reference evidence="9" key="1">
    <citation type="submission" date="2016-06" db="EMBL/GenBank/DDBJ databases">
        <title>Parallel loss of symbiosis genes in relatives of nitrogen-fixing non-legume Parasponia.</title>
        <authorList>
            <person name="Van Velzen R."/>
            <person name="Holmer R."/>
            <person name="Bu F."/>
            <person name="Rutten L."/>
            <person name="Van Zeijl A."/>
            <person name="Liu W."/>
            <person name="Santuari L."/>
            <person name="Cao Q."/>
            <person name="Sharma T."/>
            <person name="Shen D."/>
            <person name="Roswanjaya Y."/>
            <person name="Wardhani T."/>
            <person name="Kalhor M.S."/>
            <person name="Jansen J."/>
            <person name="Van den Hoogen J."/>
            <person name="Gungor B."/>
            <person name="Hartog M."/>
            <person name="Hontelez J."/>
            <person name="Verver J."/>
            <person name="Yang W.-C."/>
            <person name="Schijlen E."/>
            <person name="Repin R."/>
            <person name="Schilthuizen M."/>
            <person name="Schranz E."/>
            <person name="Heidstra R."/>
            <person name="Miyata K."/>
            <person name="Fedorova E."/>
            <person name="Kohlen W."/>
            <person name="Bisseling T."/>
            <person name="Smit S."/>
            <person name="Geurts R."/>
        </authorList>
    </citation>
    <scope>NUCLEOTIDE SEQUENCE [LARGE SCALE GENOMIC DNA]</scope>
    <source>
        <strain evidence="9">cv. RG33-2</strain>
    </source>
</reference>
<dbReference type="PRINTS" id="PR00364">
    <property type="entry name" value="DISEASERSIST"/>
</dbReference>
<dbReference type="InterPro" id="IPR038005">
    <property type="entry name" value="RX-like_CC"/>
</dbReference>
<dbReference type="OrthoDB" id="1189975at2759"/>
<dbReference type="CDD" id="cd14798">
    <property type="entry name" value="RX-CC_like"/>
    <property type="match status" value="1"/>
</dbReference>
<feature type="domain" description="Disease resistance protein winged helix" evidence="6">
    <location>
        <begin position="441"/>
        <end position="512"/>
    </location>
</feature>
<comment type="caution">
    <text evidence="8">The sequence shown here is derived from an EMBL/GenBank/DDBJ whole genome shotgun (WGS) entry which is preliminary data.</text>
</comment>
<dbReference type="SUPFAM" id="SSF52540">
    <property type="entry name" value="P-loop containing nucleoside triphosphate hydrolases"/>
    <property type="match status" value="1"/>
</dbReference>
<dbReference type="Pfam" id="PF00931">
    <property type="entry name" value="NB-ARC"/>
    <property type="match status" value="1"/>
</dbReference>
<dbReference type="EMBL" id="JXTC01000060">
    <property type="protein sequence ID" value="PON93245.1"/>
    <property type="molecule type" value="Genomic_DNA"/>
</dbReference>
<evidence type="ECO:0000313" key="8">
    <source>
        <dbReference type="EMBL" id="PON93245.1"/>
    </source>
</evidence>